<organism evidence="6 7">
    <name type="scientific">Nonomuraea monospora</name>
    <dbReference type="NCBI Taxonomy" id="568818"/>
    <lineage>
        <taxon>Bacteria</taxon>
        <taxon>Bacillati</taxon>
        <taxon>Actinomycetota</taxon>
        <taxon>Actinomycetes</taxon>
        <taxon>Streptosporangiales</taxon>
        <taxon>Streptosporangiaceae</taxon>
        <taxon>Nonomuraea</taxon>
    </lineage>
</organism>
<evidence type="ECO:0000313" key="7">
    <source>
        <dbReference type="Proteomes" id="UP001499843"/>
    </source>
</evidence>
<protein>
    <submittedName>
        <fullName evidence="6">TetR/AcrR family transcriptional regulator</fullName>
    </submittedName>
</protein>
<dbReference type="PROSITE" id="PS50977">
    <property type="entry name" value="HTH_TETR_2"/>
    <property type="match status" value="1"/>
</dbReference>
<evidence type="ECO:0000256" key="1">
    <source>
        <dbReference type="ARBA" id="ARBA00023015"/>
    </source>
</evidence>
<keyword evidence="1" id="KW-0805">Transcription regulation</keyword>
<dbReference type="PANTHER" id="PTHR47506:SF1">
    <property type="entry name" value="HTH-TYPE TRANSCRIPTIONAL REGULATOR YJDC"/>
    <property type="match status" value="1"/>
</dbReference>
<dbReference type="EMBL" id="BAAAQX010000049">
    <property type="protein sequence ID" value="GAA2215344.1"/>
    <property type="molecule type" value="Genomic_DNA"/>
</dbReference>
<evidence type="ECO:0000313" key="6">
    <source>
        <dbReference type="EMBL" id="GAA2215344.1"/>
    </source>
</evidence>
<gene>
    <name evidence="6" type="ORF">GCM10009850_108110</name>
</gene>
<keyword evidence="7" id="KW-1185">Reference proteome</keyword>
<dbReference type="PRINTS" id="PR00455">
    <property type="entry name" value="HTHTETR"/>
</dbReference>
<dbReference type="InterPro" id="IPR001647">
    <property type="entry name" value="HTH_TetR"/>
</dbReference>
<feature type="domain" description="HTH tetR-type" evidence="5">
    <location>
        <begin position="11"/>
        <end position="71"/>
    </location>
</feature>
<evidence type="ECO:0000259" key="5">
    <source>
        <dbReference type="PROSITE" id="PS50977"/>
    </source>
</evidence>
<dbReference type="SUPFAM" id="SSF46689">
    <property type="entry name" value="Homeodomain-like"/>
    <property type="match status" value="1"/>
</dbReference>
<evidence type="ECO:0000256" key="3">
    <source>
        <dbReference type="ARBA" id="ARBA00023163"/>
    </source>
</evidence>
<dbReference type="SUPFAM" id="SSF48498">
    <property type="entry name" value="Tetracyclin repressor-like, C-terminal domain"/>
    <property type="match status" value="1"/>
</dbReference>
<evidence type="ECO:0000256" key="4">
    <source>
        <dbReference type="PROSITE-ProRule" id="PRU00335"/>
    </source>
</evidence>
<dbReference type="Proteomes" id="UP001499843">
    <property type="component" value="Unassembled WGS sequence"/>
</dbReference>
<accession>A0ABN3D0Q5</accession>
<dbReference type="InterPro" id="IPR036271">
    <property type="entry name" value="Tet_transcr_reg_TetR-rel_C_sf"/>
</dbReference>
<dbReference type="Pfam" id="PF00440">
    <property type="entry name" value="TetR_N"/>
    <property type="match status" value="1"/>
</dbReference>
<evidence type="ECO:0000256" key="2">
    <source>
        <dbReference type="ARBA" id="ARBA00023125"/>
    </source>
</evidence>
<keyword evidence="2 4" id="KW-0238">DNA-binding</keyword>
<name>A0ABN3D0Q5_9ACTN</name>
<dbReference type="RefSeq" id="WP_344494022.1">
    <property type="nucleotide sequence ID" value="NZ_BAAAQX010000049.1"/>
</dbReference>
<reference evidence="6 7" key="1">
    <citation type="journal article" date="2019" name="Int. J. Syst. Evol. Microbiol.">
        <title>The Global Catalogue of Microorganisms (GCM) 10K type strain sequencing project: providing services to taxonomists for standard genome sequencing and annotation.</title>
        <authorList>
            <consortium name="The Broad Institute Genomics Platform"/>
            <consortium name="The Broad Institute Genome Sequencing Center for Infectious Disease"/>
            <person name="Wu L."/>
            <person name="Ma J."/>
        </authorList>
    </citation>
    <scope>NUCLEOTIDE SEQUENCE [LARGE SCALE GENOMIC DNA]</scope>
    <source>
        <strain evidence="6 7">JCM 16114</strain>
    </source>
</reference>
<dbReference type="Pfam" id="PF21993">
    <property type="entry name" value="TetR_C_13_2"/>
    <property type="match status" value="1"/>
</dbReference>
<dbReference type="Gene3D" id="1.10.357.10">
    <property type="entry name" value="Tetracycline Repressor, domain 2"/>
    <property type="match status" value="1"/>
</dbReference>
<keyword evidence="3" id="KW-0804">Transcription</keyword>
<feature type="DNA-binding region" description="H-T-H motif" evidence="4">
    <location>
        <begin position="34"/>
        <end position="53"/>
    </location>
</feature>
<dbReference type="InterPro" id="IPR054156">
    <property type="entry name" value="YxaF_TetR_C"/>
</dbReference>
<dbReference type="PANTHER" id="PTHR47506">
    <property type="entry name" value="TRANSCRIPTIONAL REGULATORY PROTEIN"/>
    <property type="match status" value="1"/>
</dbReference>
<comment type="caution">
    <text evidence="6">The sequence shown here is derived from an EMBL/GenBank/DDBJ whole genome shotgun (WGS) entry which is preliminary data.</text>
</comment>
<dbReference type="InterPro" id="IPR009057">
    <property type="entry name" value="Homeodomain-like_sf"/>
</dbReference>
<sequence>MAHQPTTDRGRRSRDRIVAAASELMATHGVSGTGIERVLARAGASKSQLYHFFDDKDDLVRAVIQARLDGVLGAQGPLLAELDDWAGIRRWLDLMISENEANGLPGCPIGSLAAELCGRDEAARADLERCFEILEGHLADGLASMRARGLLVAEADPRRLAMVVFAAFQGGLLLARTRQDVEPLRVALDAAYEHLRSFRSD</sequence>
<proteinExistence type="predicted"/>